<evidence type="ECO:0000313" key="2">
    <source>
        <dbReference type="Proteomes" id="UP000828924"/>
    </source>
</evidence>
<dbReference type="InterPro" id="IPR034154">
    <property type="entry name" value="TOPRIM_DnaG/twinkle"/>
</dbReference>
<dbReference type="Proteomes" id="UP000828924">
    <property type="component" value="Chromosome"/>
</dbReference>
<organism evidence="1 2">
    <name type="scientific">Streptomyces formicae</name>
    <dbReference type="NCBI Taxonomy" id="1616117"/>
    <lineage>
        <taxon>Bacteria</taxon>
        <taxon>Bacillati</taxon>
        <taxon>Actinomycetota</taxon>
        <taxon>Actinomycetes</taxon>
        <taxon>Kitasatosporales</taxon>
        <taxon>Streptomycetaceae</taxon>
        <taxon>Streptomyces</taxon>
    </lineage>
</organism>
<sequence length="149" mass="16432">MNLRFRCLKPHDCAKTVIYTDAKGKPSYCRKYLSMDGMESNLFNVLDLKKDSLFIGVTEGELDAITLSMCGIPAVGVPGVENWQEHFSRCLADFDVIYSFADGDTAGRKFSKFLAKEAKARPVRIPKGEDVNSIYVKGGADAVRALIEG</sequence>
<gene>
    <name evidence="1" type="ORF">J4032_12875</name>
</gene>
<dbReference type="Gene3D" id="3.40.1360.10">
    <property type="match status" value="1"/>
</dbReference>
<dbReference type="Pfam" id="PF13155">
    <property type="entry name" value="Toprim_2"/>
    <property type="match status" value="1"/>
</dbReference>
<protein>
    <submittedName>
        <fullName evidence="1">Toprim domain-containing protein</fullName>
    </submittedName>
</protein>
<proteinExistence type="predicted"/>
<dbReference type="SUPFAM" id="SSF56731">
    <property type="entry name" value="DNA primase core"/>
    <property type="match status" value="1"/>
</dbReference>
<keyword evidence="2" id="KW-1185">Reference proteome</keyword>
<name>A0ABY3WP66_9ACTN</name>
<reference evidence="1 2" key="1">
    <citation type="submission" date="2021-03" db="EMBL/GenBank/DDBJ databases">
        <title>Complete genome of Streptomyces formicae strain 1H-GS9 (DSM 100524).</title>
        <authorList>
            <person name="Atanasov K.E."/>
            <person name="Altabella T."/>
            <person name="Ferrer A."/>
        </authorList>
    </citation>
    <scope>NUCLEOTIDE SEQUENCE [LARGE SCALE GENOMIC DNA]</scope>
    <source>
        <strain evidence="1 2">1H-GS9</strain>
    </source>
</reference>
<evidence type="ECO:0000313" key="1">
    <source>
        <dbReference type="EMBL" id="UNM12306.1"/>
    </source>
</evidence>
<dbReference type="CDD" id="cd01029">
    <property type="entry name" value="TOPRIM_primases"/>
    <property type="match status" value="1"/>
</dbReference>
<accession>A0ABY3WP66</accession>
<dbReference type="EMBL" id="CP071872">
    <property type="protein sequence ID" value="UNM12306.1"/>
    <property type="molecule type" value="Genomic_DNA"/>
</dbReference>